<comment type="caution">
    <text evidence="2">The sequence shown here is derived from an EMBL/GenBank/DDBJ whole genome shotgun (WGS) entry which is preliminary data.</text>
</comment>
<dbReference type="RefSeq" id="WP_207129236.1">
    <property type="nucleotide sequence ID" value="NZ_BOPO01000149.1"/>
</dbReference>
<accession>A0A8J4AJD1</accession>
<dbReference type="PANTHER" id="PTHR31571:SF1">
    <property type="entry name" value="ALTERED INHERITANCE OF MITOCHONDRIA PROTEIN 6"/>
    <property type="match status" value="1"/>
</dbReference>
<dbReference type="Proteomes" id="UP000614996">
    <property type="component" value="Unassembled WGS sequence"/>
</dbReference>
<dbReference type="InterPro" id="IPR017946">
    <property type="entry name" value="PLC-like_Pdiesterase_TIM-brl"/>
</dbReference>
<dbReference type="InterPro" id="IPR051236">
    <property type="entry name" value="HAT_RTT109-like"/>
</dbReference>
<name>A0A8J4AJD1_9ACTN</name>
<dbReference type="PANTHER" id="PTHR31571">
    <property type="entry name" value="ALTERED INHERITANCE OF MITOCHONDRIA PROTEIN 6"/>
    <property type="match status" value="1"/>
</dbReference>
<keyword evidence="3" id="KW-1185">Reference proteome</keyword>
<dbReference type="SUPFAM" id="SSF51695">
    <property type="entry name" value="PLC-like phosphodiesterases"/>
    <property type="match status" value="1"/>
</dbReference>
<dbReference type="GO" id="GO:0008081">
    <property type="term" value="F:phosphoric diester hydrolase activity"/>
    <property type="evidence" value="ECO:0007669"/>
    <property type="project" value="InterPro"/>
</dbReference>
<evidence type="ECO:0000313" key="2">
    <source>
        <dbReference type="EMBL" id="GIL31665.1"/>
    </source>
</evidence>
<reference evidence="3" key="1">
    <citation type="journal article" date="2021" name="Int. J. Syst. Evol. Microbiol.">
        <title>Actinocatenispora comari sp. nov., an endophytic actinomycete isolated from aerial parts of Comarum salesowianum.</title>
        <authorList>
            <person name="Oyunbileg N."/>
            <person name="Iizaka Y."/>
            <person name="Hamada M."/>
            <person name="Davaapurev B.O."/>
            <person name="Fukumoto A."/>
            <person name="Tsetseg B."/>
            <person name="Kato F."/>
            <person name="Tamura T."/>
            <person name="Batkhuu J."/>
            <person name="Anzai Y."/>
        </authorList>
    </citation>
    <scope>NUCLEOTIDE SEQUENCE [LARGE SCALE GENOMIC DNA]</scope>
    <source>
        <strain evidence="3">NUM-2625</strain>
    </source>
</reference>
<protein>
    <recommendedName>
        <fullName evidence="1">Altered inheritance of mitochondria protein 6</fullName>
    </recommendedName>
</protein>
<dbReference type="EMBL" id="BOPO01000149">
    <property type="protein sequence ID" value="GIL31665.1"/>
    <property type="molecule type" value="Genomic_DNA"/>
</dbReference>
<sequence>MFRGTAGRVADGEPDYPYLRFGHAHNDYRHRRPLLAALHFGYASVEADVFPVRGDLLVGHSRRELAPHRTLTRLYLEPLAERVRRLGAVYPGAPRGLQLLVEAKDEPVECCTLLAEQLGRYPGLFTRYAGDAVHSGPVSVVVTGAGTPHEFVAEWPERLLGCDGTLAEVSGKRLPPQLVPLVSERWTNLFRWRGNGPFPARERRRLAELVDRVHADGRALRFWGGPSWRSGVRRRFWRALATAGVDYLGSDHLRELADLAADLRTPASAPDPTG</sequence>
<organism evidence="2 3">
    <name type="scientific">Actinocatenispora comari</name>
    <dbReference type="NCBI Taxonomy" id="2807577"/>
    <lineage>
        <taxon>Bacteria</taxon>
        <taxon>Bacillati</taxon>
        <taxon>Actinomycetota</taxon>
        <taxon>Actinomycetes</taxon>
        <taxon>Micromonosporales</taxon>
        <taxon>Micromonosporaceae</taxon>
        <taxon>Actinocatenispora</taxon>
    </lineage>
</organism>
<evidence type="ECO:0000256" key="1">
    <source>
        <dbReference type="ARBA" id="ARBA00014286"/>
    </source>
</evidence>
<dbReference type="GO" id="GO:0006629">
    <property type="term" value="P:lipid metabolic process"/>
    <property type="evidence" value="ECO:0007669"/>
    <property type="project" value="InterPro"/>
</dbReference>
<proteinExistence type="predicted"/>
<gene>
    <name evidence="2" type="ORF">NUM_69190</name>
</gene>
<evidence type="ECO:0000313" key="3">
    <source>
        <dbReference type="Proteomes" id="UP000614996"/>
    </source>
</evidence>
<dbReference type="AlphaFoldDB" id="A0A8J4AJD1"/>